<proteinExistence type="predicted"/>
<gene>
    <name evidence="2" type="ORF">B0T20DRAFT_424370</name>
</gene>
<evidence type="ECO:0000256" key="1">
    <source>
        <dbReference type="SAM" id="SignalP"/>
    </source>
</evidence>
<feature type="chain" id="PRO_5041979294" description="Secreted protein" evidence="1">
    <location>
        <begin position="24"/>
        <end position="90"/>
    </location>
</feature>
<accession>A0AAE0U5G5</accession>
<name>A0AAE0U5G5_SORBR</name>
<evidence type="ECO:0008006" key="4">
    <source>
        <dbReference type="Google" id="ProtNLM"/>
    </source>
</evidence>
<comment type="caution">
    <text evidence="2">The sequence shown here is derived from an EMBL/GenBank/DDBJ whole genome shotgun (WGS) entry which is preliminary data.</text>
</comment>
<keyword evidence="3" id="KW-1185">Reference proteome</keyword>
<reference evidence="2" key="1">
    <citation type="journal article" date="2023" name="Mol. Phylogenet. Evol.">
        <title>Genome-scale phylogeny and comparative genomics of the fungal order Sordariales.</title>
        <authorList>
            <person name="Hensen N."/>
            <person name="Bonometti L."/>
            <person name="Westerberg I."/>
            <person name="Brannstrom I.O."/>
            <person name="Guillou S."/>
            <person name="Cros-Aarteil S."/>
            <person name="Calhoun S."/>
            <person name="Haridas S."/>
            <person name="Kuo A."/>
            <person name="Mondo S."/>
            <person name="Pangilinan J."/>
            <person name="Riley R."/>
            <person name="LaButti K."/>
            <person name="Andreopoulos B."/>
            <person name="Lipzen A."/>
            <person name="Chen C."/>
            <person name="Yan M."/>
            <person name="Daum C."/>
            <person name="Ng V."/>
            <person name="Clum A."/>
            <person name="Steindorff A."/>
            <person name="Ohm R.A."/>
            <person name="Martin F."/>
            <person name="Silar P."/>
            <person name="Natvig D.O."/>
            <person name="Lalanne C."/>
            <person name="Gautier V."/>
            <person name="Ament-Velasquez S.L."/>
            <person name="Kruys A."/>
            <person name="Hutchinson M.I."/>
            <person name="Powell A.J."/>
            <person name="Barry K."/>
            <person name="Miller A.N."/>
            <person name="Grigoriev I.V."/>
            <person name="Debuchy R."/>
            <person name="Gladieux P."/>
            <person name="Hiltunen Thoren M."/>
            <person name="Johannesson H."/>
        </authorList>
    </citation>
    <scope>NUCLEOTIDE SEQUENCE</scope>
    <source>
        <strain evidence="2">FGSC 1904</strain>
    </source>
</reference>
<protein>
    <recommendedName>
        <fullName evidence="4">Secreted protein</fullName>
    </recommendedName>
</protein>
<dbReference type="EMBL" id="JAUTDP010000013">
    <property type="protein sequence ID" value="KAK3391641.1"/>
    <property type="molecule type" value="Genomic_DNA"/>
</dbReference>
<reference evidence="2" key="2">
    <citation type="submission" date="2023-07" db="EMBL/GenBank/DDBJ databases">
        <authorList>
            <consortium name="Lawrence Berkeley National Laboratory"/>
            <person name="Haridas S."/>
            <person name="Hensen N."/>
            <person name="Bonometti L."/>
            <person name="Westerberg I."/>
            <person name="Brannstrom I.O."/>
            <person name="Guillou S."/>
            <person name="Cros-Aarteil S."/>
            <person name="Calhoun S."/>
            <person name="Kuo A."/>
            <person name="Mondo S."/>
            <person name="Pangilinan J."/>
            <person name="Riley R."/>
            <person name="LaButti K."/>
            <person name="Andreopoulos B."/>
            <person name="Lipzen A."/>
            <person name="Chen C."/>
            <person name="Yanf M."/>
            <person name="Daum C."/>
            <person name="Ng V."/>
            <person name="Clum A."/>
            <person name="Steindorff A."/>
            <person name="Ohm R."/>
            <person name="Martin F."/>
            <person name="Silar P."/>
            <person name="Natvig D."/>
            <person name="Lalanne C."/>
            <person name="Gautier V."/>
            <person name="Ament-velasquez S.L."/>
            <person name="Kruys A."/>
            <person name="Hutchinson M.I."/>
            <person name="Powell A.J."/>
            <person name="Barry K."/>
            <person name="Miller A.N."/>
            <person name="Grigoriev I.V."/>
            <person name="Debuchy R."/>
            <person name="Gladieux P."/>
            <person name="Thoren M.H."/>
            <person name="Johannesson H."/>
        </authorList>
    </citation>
    <scope>NUCLEOTIDE SEQUENCE</scope>
    <source>
        <strain evidence="2">FGSC 1904</strain>
    </source>
</reference>
<organism evidence="2 3">
    <name type="scientific">Sordaria brevicollis</name>
    <dbReference type="NCBI Taxonomy" id="83679"/>
    <lineage>
        <taxon>Eukaryota</taxon>
        <taxon>Fungi</taxon>
        <taxon>Dikarya</taxon>
        <taxon>Ascomycota</taxon>
        <taxon>Pezizomycotina</taxon>
        <taxon>Sordariomycetes</taxon>
        <taxon>Sordariomycetidae</taxon>
        <taxon>Sordariales</taxon>
        <taxon>Sordariaceae</taxon>
        <taxon>Sordaria</taxon>
    </lineage>
</organism>
<evidence type="ECO:0000313" key="2">
    <source>
        <dbReference type="EMBL" id="KAK3391641.1"/>
    </source>
</evidence>
<dbReference type="AlphaFoldDB" id="A0AAE0U5G5"/>
<keyword evidence="1" id="KW-0732">Signal</keyword>
<feature type="signal peptide" evidence="1">
    <location>
        <begin position="1"/>
        <end position="23"/>
    </location>
</feature>
<dbReference type="Proteomes" id="UP001281003">
    <property type="component" value="Unassembled WGS sequence"/>
</dbReference>
<sequence length="90" mass="10240">MFQTSTLHHQLLHSVCLCLGVVASTRTLALLVTGDQDPVFRFVARDFSPVSGELRNLSSDFHRGRISSFDDSRWTNKSQLFLSMPHYRTV</sequence>
<evidence type="ECO:0000313" key="3">
    <source>
        <dbReference type="Proteomes" id="UP001281003"/>
    </source>
</evidence>